<organism evidence="1 2">
    <name type="scientific">Ideonella azotifigens</name>
    <dbReference type="NCBI Taxonomy" id="513160"/>
    <lineage>
        <taxon>Bacteria</taxon>
        <taxon>Pseudomonadati</taxon>
        <taxon>Pseudomonadota</taxon>
        <taxon>Betaproteobacteria</taxon>
        <taxon>Burkholderiales</taxon>
        <taxon>Sphaerotilaceae</taxon>
        <taxon>Ideonella</taxon>
    </lineage>
</organism>
<dbReference type="EMBL" id="BAAAEW010000006">
    <property type="protein sequence ID" value="GAA0746559.1"/>
    <property type="molecule type" value="Genomic_DNA"/>
</dbReference>
<dbReference type="InterPro" id="IPR007344">
    <property type="entry name" value="GrpB/CoaE"/>
</dbReference>
<dbReference type="PANTHER" id="PTHR34822">
    <property type="entry name" value="GRPB DOMAIN PROTEIN (AFU_ORTHOLOGUE AFUA_1G01530)"/>
    <property type="match status" value="1"/>
</dbReference>
<dbReference type="Proteomes" id="UP001500279">
    <property type="component" value="Unassembled WGS sequence"/>
</dbReference>
<dbReference type="SUPFAM" id="SSF81301">
    <property type="entry name" value="Nucleotidyltransferase"/>
    <property type="match status" value="1"/>
</dbReference>
<keyword evidence="2" id="KW-1185">Reference proteome</keyword>
<dbReference type="PANTHER" id="PTHR34822:SF1">
    <property type="entry name" value="GRPB FAMILY PROTEIN"/>
    <property type="match status" value="1"/>
</dbReference>
<accession>A0ABN1JTT8</accession>
<reference evidence="1 2" key="1">
    <citation type="journal article" date="2019" name="Int. J. Syst. Evol. Microbiol.">
        <title>The Global Catalogue of Microorganisms (GCM) 10K type strain sequencing project: providing services to taxonomists for standard genome sequencing and annotation.</title>
        <authorList>
            <consortium name="The Broad Institute Genomics Platform"/>
            <consortium name="The Broad Institute Genome Sequencing Center for Infectious Disease"/>
            <person name="Wu L."/>
            <person name="Ma J."/>
        </authorList>
    </citation>
    <scope>NUCLEOTIDE SEQUENCE [LARGE SCALE GENOMIC DNA]</scope>
    <source>
        <strain evidence="1 2">JCM 15503</strain>
    </source>
</reference>
<sequence>MKVRVLPPNPDWRVEFDSEAAQIHAALANLDIEVHHIGSTAIHGVFAKPIIDMLLTVPSLATVDDNAQAMQALGYEAMGEFGIPGRRYFRKNSPDGIRTHQVHAFERGSEGASRHLAFRDYMNAHAEAAQAYSALKQRLAISFPDDIQGYMDGKNAFVKHHEALALAWQEGQQVG</sequence>
<evidence type="ECO:0000313" key="1">
    <source>
        <dbReference type="EMBL" id="GAA0746559.1"/>
    </source>
</evidence>
<comment type="caution">
    <text evidence="1">The sequence shown here is derived from an EMBL/GenBank/DDBJ whole genome shotgun (WGS) entry which is preliminary data.</text>
</comment>
<protein>
    <submittedName>
        <fullName evidence="1">GrpB family protein</fullName>
    </submittedName>
</protein>
<gene>
    <name evidence="1" type="ORF">GCM10009107_14220</name>
</gene>
<dbReference type="Pfam" id="PF04229">
    <property type="entry name" value="GrpB"/>
    <property type="match status" value="1"/>
</dbReference>
<proteinExistence type="predicted"/>
<name>A0ABN1JTT8_9BURK</name>
<evidence type="ECO:0000313" key="2">
    <source>
        <dbReference type="Proteomes" id="UP001500279"/>
    </source>
</evidence>
<dbReference type="RefSeq" id="WP_141284078.1">
    <property type="nucleotide sequence ID" value="NZ_BAAAEW010000006.1"/>
</dbReference>
<dbReference type="InterPro" id="IPR043519">
    <property type="entry name" value="NT_sf"/>
</dbReference>
<dbReference type="Gene3D" id="3.30.460.10">
    <property type="entry name" value="Beta Polymerase, domain 2"/>
    <property type="match status" value="1"/>
</dbReference>